<organism evidence="1 2">
    <name type="scientific">Crossiella equi</name>
    <dbReference type="NCBI Taxonomy" id="130796"/>
    <lineage>
        <taxon>Bacteria</taxon>
        <taxon>Bacillati</taxon>
        <taxon>Actinomycetota</taxon>
        <taxon>Actinomycetes</taxon>
        <taxon>Pseudonocardiales</taxon>
        <taxon>Pseudonocardiaceae</taxon>
        <taxon>Crossiella</taxon>
    </lineage>
</organism>
<evidence type="ECO:0008006" key="3">
    <source>
        <dbReference type="Google" id="ProtNLM"/>
    </source>
</evidence>
<proteinExistence type="predicted"/>
<keyword evidence="2" id="KW-1185">Reference proteome</keyword>
<dbReference type="RefSeq" id="WP_086786906.1">
    <property type="nucleotide sequence ID" value="NZ_JAGIOO010000001.1"/>
</dbReference>
<gene>
    <name evidence="1" type="ORF">JOF53_001589</name>
</gene>
<accession>A0ABS5A800</accession>
<name>A0ABS5A800_9PSEU</name>
<protein>
    <recommendedName>
        <fullName evidence="3">Type IV / VI secretion system DotU domain-containing protein</fullName>
    </recommendedName>
</protein>
<sequence length="176" mass="19116">MEILDRAGSARGRLLATALDGEHTRSLHGRNQRELWSAVGDAWWLAHEELWAHLAHLVTALRDRRPDESTVDGLRAALPEALPAPQAALGTRSPVLLALLEVWAVDAVPVAVTRQRAAAPLLARVTAVLEQGERERPGTGRVLVRPVPGGGLPWWCHLLALSAALAVLAYNNGWWP</sequence>
<dbReference type="Proteomes" id="UP001519363">
    <property type="component" value="Unassembled WGS sequence"/>
</dbReference>
<evidence type="ECO:0000313" key="2">
    <source>
        <dbReference type="Proteomes" id="UP001519363"/>
    </source>
</evidence>
<comment type="caution">
    <text evidence="1">The sequence shown here is derived from an EMBL/GenBank/DDBJ whole genome shotgun (WGS) entry which is preliminary data.</text>
</comment>
<dbReference type="EMBL" id="JAGIOO010000001">
    <property type="protein sequence ID" value="MBP2472717.1"/>
    <property type="molecule type" value="Genomic_DNA"/>
</dbReference>
<reference evidence="1 2" key="1">
    <citation type="submission" date="2021-03" db="EMBL/GenBank/DDBJ databases">
        <title>Sequencing the genomes of 1000 actinobacteria strains.</title>
        <authorList>
            <person name="Klenk H.-P."/>
        </authorList>
    </citation>
    <scope>NUCLEOTIDE SEQUENCE [LARGE SCALE GENOMIC DNA]</scope>
    <source>
        <strain evidence="1 2">DSM 44580</strain>
    </source>
</reference>
<evidence type="ECO:0000313" key="1">
    <source>
        <dbReference type="EMBL" id="MBP2472717.1"/>
    </source>
</evidence>